<sequence>FTNNKSLYQVSDALLFHGADGSMNSPDVIPIEKRPARQLWAFQTMENPYVTRGPSILVDIKSFLDNLFNIMITYTRQADLRRCYGRVVQNYTDLQVNHDYFKGKTKMIAWVGSGCYKGRLDFLHNLARLVPIDLYGKCGNLTCSKSGACWLKLSRKYKFYLSLENFICRDYVTEKLYFNAYQHNMIPIVVGGANYSDPTVAPPGSYINVQDFTTMQQLADHIKRVGSNATLYNSYFKWKASYRTDLKSCDHSSSLCNLCRKL</sequence>
<dbReference type="PANTHER" id="PTHR48438:SF1">
    <property type="entry name" value="ALPHA-(1,3)-FUCOSYLTRANSFERASE C-RELATED"/>
    <property type="match status" value="1"/>
</dbReference>
<gene>
    <name evidence="15" type="ORF">TRIADDRAFT_4004</name>
</gene>
<accession>B3RZT3</accession>
<dbReference type="InterPro" id="IPR001503">
    <property type="entry name" value="Glyco_trans_10"/>
</dbReference>
<dbReference type="PANTHER" id="PTHR48438">
    <property type="entry name" value="ALPHA-(1,3)-FUCOSYLTRANSFERASE C-RELATED"/>
    <property type="match status" value="1"/>
</dbReference>
<dbReference type="EC" id="2.4.1.-" evidence="12"/>
<dbReference type="KEGG" id="tad:TRIADDRAFT_4004"/>
<evidence type="ECO:0000256" key="11">
    <source>
        <dbReference type="ARBA" id="ARBA00023180"/>
    </source>
</evidence>
<dbReference type="InterPro" id="IPR055270">
    <property type="entry name" value="Glyco_tran_10_C"/>
</dbReference>
<keyword evidence="7" id="KW-0735">Signal-anchor</keyword>
<keyword evidence="5 12" id="KW-0808">Transferase</keyword>
<dbReference type="HOGENOM" id="CLU_032075_3_0_1"/>
<feature type="domain" description="Fucosyltransferase C-terminal" evidence="13">
    <location>
        <begin position="102"/>
        <end position="262"/>
    </location>
</feature>
<evidence type="ECO:0000256" key="8">
    <source>
        <dbReference type="ARBA" id="ARBA00022989"/>
    </source>
</evidence>
<evidence type="ECO:0000313" key="15">
    <source>
        <dbReference type="EMBL" id="EDV24262.1"/>
    </source>
</evidence>
<dbReference type="Pfam" id="PF17039">
    <property type="entry name" value="Glyco_tran_10_N"/>
    <property type="match status" value="1"/>
</dbReference>
<organism evidence="15 16">
    <name type="scientific">Trichoplax adhaerens</name>
    <name type="common">Trichoplax reptans</name>
    <dbReference type="NCBI Taxonomy" id="10228"/>
    <lineage>
        <taxon>Eukaryota</taxon>
        <taxon>Metazoa</taxon>
        <taxon>Placozoa</taxon>
        <taxon>Uniplacotomia</taxon>
        <taxon>Trichoplacea</taxon>
        <taxon>Trichoplacidae</taxon>
        <taxon>Trichoplax</taxon>
    </lineage>
</organism>
<dbReference type="PhylomeDB" id="B3RZT3"/>
<name>B3RZT3_TRIAD</name>
<feature type="non-terminal residue" evidence="15">
    <location>
        <position position="262"/>
    </location>
</feature>
<keyword evidence="11" id="KW-0325">Glycoprotein</keyword>
<keyword evidence="10" id="KW-0472">Membrane</keyword>
<keyword evidence="9 12" id="KW-0333">Golgi apparatus</keyword>
<proteinExistence type="inferred from homology"/>
<evidence type="ECO:0000259" key="13">
    <source>
        <dbReference type="Pfam" id="PF00852"/>
    </source>
</evidence>
<dbReference type="CTD" id="6755001"/>
<dbReference type="Pfam" id="PF00852">
    <property type="entry name" value="Glyco_transf_10"/>
    <property type="match status" value="1"/>
</dbReference>
<dbReference type="RefSeq" id="XP_002113788.1">
    <property type="nucleotide sequence ID" value="XM_002113752.1"/>
</dbReference>
<keyword evidence="6 12" id="KW-0812">Transmembrane</keyword>
<evidence type="ECO:0000256" key="9">
    <source>
        <dbReference type="ARBA" id="ARBA00023034"/>
    </source>
</evidence>
<evidence type="ECO:0000256" key="4">
    <source>
        <dbReference type="ARBA" id="ARBA00022676"/>
    </source>
</evidence>
<evidence type="ECO:0000256" key="2">
    <source>
        <dbReference type="ARBA" id="ARBA00004922"/>
    </source>
</evidence>
<dbReference type="AlphaFoldDB" id="B3RZT3"/>
<dbReference type="GO" id="GO:0032580">
    <property type="term" value="C:Golgi cisterna membrane"/>
    <property type="evidence" value="ECO:0007669"/>
    <property type="project" value="UniProtKB-SubCell"/>
</dbReference>
<dbReference type="UniPathway" id="UPA00378"/>
<dbReference type="InterPro" id="IPR038577">
    <property type="entry name" value="GT10-like_C_sf"/>
</dbReference>
<evidence type="ECO:0000256" key="1">
    <source>
        <dbReference type="ARBA" id="ARBA00004323"/>
    </source>
</evidence>
<dbReference type="SUPFAM" id="SSF53756">
    <property type="entry name" value="UDP-Glycosyltransferase/glycogen phosphorylase"/>
    <property type="match status" value="1"/>
</dbReference>
<dbReference type="OrthoDB" id="427096at2759"/>
<evidence type="ECO:0000256" key="5">
    <source>
        <dbReference type="ARBA" id="ARBA00022679"/>
    </source>
</evidence>
<dbReference type="InterPro" id="IPR031481">
    <property type="entry name" value="Glyco_tran_10_N"/>
</dbReference>
<dbReference type="OMA" id="ISTHRED"/>
<dbReference type="InParanoid" id="B3RZT3"/>
<evidence type="ECO:0000256" key="12">
    <source>
        <dbReference type="RuleBase" id="RU003832"/>
    </source>
</evidence>
<evidence type="ECO:0000313" key="16">
    <source>
        <dbReference type="Proteomes" id="UP000009022"/>
    </source>
</evidence>
<dbReference type="EMBL" id="DS985246">
    <property type="protein sequence ID" value="EDV24262.1"/>
    <property type="molecule type" value="Genomic_DNA"/>
</dbReference>
<dbReference type="eggNOG" id="KOG2619">
    <property type="taxonomic scope" value="Eukaryota"/>
</dbReference>
<dbReference type="Proteomes" id="UP000009022">
    <property type="component" value="Unassembled WGS sequence"/>
</dbReference>
<comment type="similarity">
    <text evidence="3 12">Belongs to the glycosyltransferase 10 family.</text>
</comment>
<dbReference type="GO" id="GO:0000139">
    <property type="term" value="C:Golgi membrane"/>
    <property type="evidence" value="ECO:0007669"/>
    <property type="project" value="UniProtKB-SubCell"/>
</dbReference>
<keyword evidence="16" id="KW-1185">Reference proteome</keyword>
<dbReference type="Gene3D" id="3.40.50.11660">
    <property type="entry name" value="Glycosyl transferase family 10, C-terminal domain"/>
    <property type="match status" value="1"/>
</dbReference>
<evidence type="ECO:0000259" key="14">
    <source>
        <dbReference type="Pfam" id="PF17039"/>
    </source>
</evidence>
<evidence type="ECO:0000256" key="7">
    <source>
        <dbReference type="ARBA" id="ARBA00022968"/>
    </source>
</evidence>
<dbReference type="FunFam" id="3.40.50.11660:FF:000006">
    <property type="entry name" value="Alpha-(1,3)-fucosyltransferase C"/>
    <property type="match status" value="1"/>
</dbReference>
<comment type="pathway">
    <text evidence="2">Protein modification; protein glycosylation.</text>
</comment>
<feature type="domain" description="Fucosyltransferase N-terminal" evidence="14">
    <location>
        <begin position="1"/>
        <end position="85"/>
    </location>
</feature>
<dbReference type="GeneID" id="6755001"/>
<evidence type="ECO:0000256" key="3">
    <source>
        <dbReference type="ARBA" id="ARBA00008919"/>
    </source>
</evidence>
<evidence type="ECO:0000256" key="6">
    <source>
        <dbReference type="ARBA" id="ARBA00022692"/>
    </source>
</evidence>
<evidence type="ECO:0000256" key="10">
    <source>
        <dbReference type="ARBA" id="ARBA00023136"/>
    </source>
</evidence>
<dbReference type="GO" id="GO:0046920">
    <property type="term" value="F:alpha-(1-&gt;3)-fucosyltransferase activity"/>
    <property type="evidence" value="ECO:0000318"/>
    <property type="project" value="GO_Central"/>
</dbReference>
<comment type="subcellular location">
    <subcellularLocation>
        <location evidence="1">Golgi apparatus membrane</location>
        <topology evidence="1">Single-pass type II membrane protein</topology>
    </subcellularLocation>
    <subcellularLocation>
        <location evidence="12">Golgi apparatus</location>
        <location evidence="12">Golgi stack membrane</location>
        <topology evidence="12">Single-pass type II membrane protein</topology>
    </subcellularLocation>
</comment>
<feature type="non-terminal residue" evidence="15">
    <location>
        <position position="1"/>
    </location>
</feature>
<protein>
    <recommendedName>
        <fullName evidence="12">Fucosyltransferase</fullName>
        <ecNumber evidence="12">2.4.1.-</ecNumber>
    </recommendedName>
</protein>
<reference evidence="15 16" key="1">
    <citation type="journal article" date="2008" name="Nature">
        <title>The Trichoplax genome and the nature of placozoans.</title>
        <authorList>
            <person name="Srivastava M."/>
            <person name="Begovic E."/>
            <person name="Chapman J."/>
            <person name="Putnam N.H."/>
            <person name="Hellsten U."/>
            <person name="Kawashima T."/>
            <person name="Kuo A."/>
            <person name="Mitros T."/>
            <person name="Salamov A."/>
            <person name="Carpenter M.L."/>
            <person name="Signorovitch A.Y."/>
            <person name="Moreno M.A."/>
            <person name="Kamm K."/>
            <person name="Grimwood J."/>
            <person name="Schmutz J."/>
            <person name="Shapiro H."/>
            <person name="Grigoriev I.V."/>
            <person name="Buss L.W."/>
            <person name="Schierwater B."/>
            <person name="Dellaporta S.L."/>
            <person name="Rokhsar D.S."/>
        </authorList>
    </citation>
    <scope>NUCLEOTIDE SEQUENCE [LARGE SCALE GENOMIC DNA]</scope>
    <source>
        <strain evidence="15 16">Grell-BS-1999</strain>
    </source>
</reference>
<keyword evidence="8" id="KW-1133">Transmembrane helix</keyword>
<keyword evidence="4 12" id="KW-0328">Glycosyltransferase</keyword>